<gene>
    <name evidence="2" type="ORF">KYE46_01965</name>
</gene>
<keyword evidence="3" id="KW-1185">Reference proteome</keyword>
<organism evidence="2 3">
    <name type="scientific">Gymnodinialimonas ceratoperidinii</name>
    <dbReference type="NCBI Taxonomy" id="2856823"/>
    <lineage>
        <taxon>Bacteria</taxon>
        <taxon>Pseudomonadati</taxon>
        <taxon>Pseudomonadota</taxon>
        <taxon>Alphaproteobacteria</taxon>
        <taxon>Rhodobacterales</taxon>
        <taxon>Paracoccaceae</taxon>
        <taxon>Gymnodinialimonas</taxon>
    </lineage>
</organism>
<dbReference type="RefSeq" id="WP_219003112.1">
    <property type="nucleotide sequence ID" value="NZ_CP079194.1"/>
</dbReference>
<evidence type="ECO:0000313" key="2">
    <source>
        <dbReference type="EMBL" id="QXT40052.1"/>
    </source>
</evidence>
<reference evidence="2 3" key="1">
    <citation type="submission" date="2021-07" db="EMBL/GenBank/DDBJ databases">
        <title>A novel Jannaschia species isolated from marine dinoflagellate Ceratoperidinium margalefii.</title>
        <authorList>
            <person name="Jiang Y."/>
            <person name="Li Z."/>
        </authorList>
    </citation>
    <scope>NUCLEOTIDE SEQUENCE [LARGE SCALE GENOMIC DNA]</scope>
    <source>
        <strain evidence="2 3">J12C1-MA-4</strain>
    </source>
</reference>
<name>A0A8F6TYH0_9RHOB</name>
<evidence type="ECO:0000313" key="3">
    <source>
        <dbReference type="Proteomes" id="UP000825009"/>
    </source>
</evidence>
<accession>A0A8F6TYH0</accession>
<keyword evidence="1" id="KW-0732">Signal</keyword>
<sequence length="246" mass="26806">MNAIRKQILTAALGMAILASAPVAANAQGANTQFAVPDGCTAFLTVQSRSCLIAHYWTCEADPEGTHWRVTLDQEGAFYLNYTDTEFRWLRAFNLRSGSTDTLIEPEDDPASLSDLLETGSDTMAFSVREERAEGTFRRDYTGYDRLTGASVTVDGEELLVTDFAYQWETEAGPRETEGSQFVSPRLGLFFGGLETVTTPSGEVFEGNYSPMEFAEPGEAGFLSTTPQYDCGDVMSRATSPVGDFG</sequence>
<evidence type="ECO:0008006" key="4">
    <source>
        <dbReference type="Google" id="ProtNLM"/>
    </source>
</evidence>
<evidence type="ECO:0000256" key="1">
    <source>
        <dbReference type="SAM" id="SignalP"/>
    </source>
</evidence>
<feature type="chain" id="PRO_5034616226" description="DUF4178 domain-containing protein" evidence="1">
    <location>
        <begin position="28"/>
        <end position="246"/>
    </location>
</feature>
<protein>
    <recommendedName>
        <fullName evidence="4">DUF4178 domain-containing protein</fullName>
    </recommendedName>
</protein>
<dbReference type="Proteomes" id="UP000825009">
    <property type="component" value="Chromosome"/>
</dbReference>
<dbReference type="AlphaFoldDB" id="A0A8F6TYH0"/>
<dbReference type="EMBL" id="CP079194">
    <property type="protein sequence ID" value="QXT40052.1"/>
    <property type="molecule type" value="Genomic_DNA"/>
</dbReference>
<proteinExistence type="predicted"/>
<feature type="signal peptide" evidence="1">
    <location>
        <begin position="1"/>
        <end position="27"/>
    </location>
</feature>
<dbReference type="KEGG" id="gce:KYE46_01965"/>